<proteinExistence type="inferred from homology"/>
<dbReference type="Proteomes" id="UP000219494">
    <property type="component" value="Unassembled WGS sequence"/>
</dbReference>
<dbReference type="GO" id="GO:0005886">
    <property type="term" value="C:plasma membrane"/>
    <property type="evidence" value="ECO:0007669"/>
    <property type="project" value="UniProtKB-SubCell"/>
</dbReference>
<dbReference type="PANTHER" id="PTHR33281:SF19">
    <property type="entry name" value="VOLTAGE-DEPENDENT ANION CHANNEL-FORMING PROTEIN YNEE"/>
    <property type="match status" value="1"/>
</dbReference>
<keyword evidence="2" id="KW-0813">Transport</keyword>
<keyword evidence="11" id="KW-1185">Reference proteome</keyword>
<dbReference type="PANTHER" id="PTHR33281">
    <property type="entry name" value="UPF0187 PROTEIN YNEE"/>
    <property type="match status" value="1"/>
</dbReference>
<protein>
    <submittedName>
        <fullName evidence="10">Putative membrane protein</fullName>
    </submittedName>
</protein>
<keyword evidence="3" id="KW-1003">Cell membrane</keyword>
<evidence type="ECO:0000256" key="4">
    <source>
        <dbReference type="ARBA" id="ARBA00022692"/>
    </source>
</evidence>
<organism evidence="10 11">
    <name type="scientific">Sphingomonas guangdongensis</name>
    <dbReference type="NCBI Taxonomy" id="1141890"/>
    <lineage>
        <taxon>Bacteria</taxon>
        <taxon>Pseudomonadati</taxon>
        <taxon>Pseudomonadota</taxon>
        <taxon>Alphaproteobacteria</taxon>
        <taxon>Sphingomonadales</taxon>
        <taxon>Sphingomonadaceae</taxon>
        <taxon>Sphingomonas</taxon>
    </lineage>
</organism>
<evidence type="ECO:0000256" key="1">
    <source>
        <dbReference type="ARBA" id="ARBA00004651"/>
    </source>
</evidence>
<evidence type="ECO:0000256" key="6">
    <source>
        <dbReference type="ARBA" id="ARBA00023065"/>
    </source>
</evidence>
<dbReference type="Pfam" id="PF25539">
    <property type="entry name" value="Bestrophin_2"/>
    <property type="match status" value="1"/>
</dbReference>
<evidence type="ECO:0000256" key="9">
    <source>
        <dbReference type="SAM" id="Phobius"/>
    </source>
</evidence>
<reference evidence="10 11" key="1">
    <citation type="submission" date="2017-07" db="EMBL/GenBank/DDBJ databases">
        <authorList>
            <person name="Sun Z.S."/>
            <person name="Albrecht U."/>
            <person name="Echele G."/>
            <person name="Lee C.C."/>
        </authorList>
    </citation>
    <scope>NUCLEOTIDE SEQUENCE [LARGE SCALE GENOMIC DNA]</scope>
    <source>
        <strain evidence="10 11">CGMCC 1.12672</strain>
    </source>
</reference>
<feature type="transmembrane region" description="Helical" evidence="9">
    <location>
        <begin position="205"/>
        <end position="224"/>
    </location>
</feature>
<keyword evidence="4 9" id="KW-0812">Transmembrane</keyword>
<evidence type="ECO:0000256" key="2">
    <source>
        <dbReference type="ARBA" id="ARBA00022448"/>
    </source>
</evidence>
<sequence>MIVTATPRYARILNDVWKPLLALFVWDVIVTVAYFYLPFRAPSLPLTLFGTALALFLGFRDNSAYQRWWEGRVLWGGMINASRSFAREVVTLLPYTRDGELYDLKRTLVLRHIAYVHVLRCQLRRLDPKPEILRFLSPEEAAGPLGRRNVANGIVDGTAGRIAKARAQGHLDTILHARFESTMTDILNLQGGMERLKNTPLPNQYRFFPSLFTRIFCILLPIGLVETLGWATPFGSTVAGLMFLAVLQIGDDLTDPFANTVHDVPLDAMCRTIEIDLLEAIGDPAPEPLQPDRDVLW</sequence>
<evidence type="ECO:0000256" key="5">
    <source>
        <dbReference type="ARBA" id="ARBA00022989"/>
    </source>
</evidence>
<dbReference type="RefSeq" id="WP_097062819.1">
    <property type="nucleotide sequence ID" value="NZ_OBMI01000001.1"/>
</dbReference>
<evidence type="ECO:0000256" key="3">
    <source>
        <dbReference type="ARBA" id="ARBA00022475"/>
    </source>
</evidence>
<dbReference type="GO" id="GO:0005254">
    <property type="term" value="F:chloride channel activity"/>
    <property type="evidence" value="ECO:0007669"/>
    <property type="project" value="InterPro"/>
</dbReference>
<accession>A0A285QFK7</accession>
<dbReference type="EMBL" id="OBMI01000001">
    <property type="protein sequence ID" value="SOB80308.1"/>
    <property type="molecule type" value="Genomic_DNA"/>
</dbReference>
<dbReference type="OrthoDB" id="445589at2"/>
<feature type="transmembrane region" description="Helical" evidence="9">
    <location>
        <begin position="43"/>
        <end position="59"/>
    </location>
</feature>
<dbReference type="InterPro" id="IPR044669">
    <property type="entry name" value="YneE/VCCN1/2-like"/>
</dbReference>
<keyword evidence="5 9" id="KW-1133">Transmembrane helix</keyword>
<evidence type="ECO:0000313" key="10">
    <source>
        <dbReference type="EMBL" id="SOB80308.1"/>
    </source>
</evidence>
<name>A0A285QFK7_9SPHN</name>
<evidence type="ECO:0000256" key="7">
    <source>
        <dbReference type="ARBA" id="ARBA00023136"/>
    </source>
</evidence>
<comment type="subcellular location">
    <subcellularLocation>
        <location evidence="1">Cell membrane</location>
        <topology evidence="1">Multi-pass membrane protein</topology>
    </subcellularLocation>
</comment>
<dbReference type="AlphaFoldDB" id="A0A285QFK7"/>
<evidence type="ECO:0000313" key="11">
    <source>
        <dbReference type="Proteomes" id="UP000219494"/>
    </source>
</evidence>
<keyword evidence="6" id="KW-0406">Ion transport</keyword>
<keyword evidence="7 9" id="KW-0472">Membrane</keyword>
<gene>
    <name evidence="10" type="ORF">SAMN06297144_0994</name>
</gene>
<comment type="similarity">
    <text evidence="8">Belongs to the anion channel-forming bestrophin (TC 1.A.46) family.</text>
</comment>
<feature type="transmembrane region" description="Helical" evidence="9">
    <location>
        <begin position="20"/>
        <end position="37"/>
    </location>
</feature>
<evidence type="ECO:0000256" key="8">
    <source>
        <dbReference type="ARBA" id="ARBA00034708"/>
    </source>
</evidence>